<dbReference type="Pfam" id="PF01535">
    <property type="entry name" value="PPR"/>
    <property type="match status" value="4"/>
</dbReference>
<evidence type="ECO:0000313" key="9">
    <source>
        <dbReference type="Proteomes" id="UP001153678"/>
    </source>
</evidence>
<dbReference type="NCBIfam" id="TIGR00756">
    <property type="entry name" value="PPR"/>
    <property type="match status" value="5"/>
</dbReference>
<dbReference type="InterPro" id="IPR011990">
    <property type="entry name" value="TPR-like_helical_dom_sf"/>
</dbReference>
<dbReference type="EMBL" id="CAMKVN010003240">
    <property type="protein sequence ID" value="CAI2184148.1"/>
    <property type="molecule type" value="Genomic_DNA"/>
</dbReference>
<organism evidence="8 9">
    <name type="scientific">Funneliformis geosporum</name>
    <dbReference type="NCBI Taxonomy" id="1117311"/>
    <lineage>
        <taxon>Eukaryota</taxon>
        <taxon>Fungi</taxon>
        <taxon>Fungi incertae sedis</taxon>
        <taxon>Mucoromycota</taxon>
        <taxon>Glomeromycotina</taxon>
        <taxon>Glomeromycetes</taxon>
        <taxon>Glomerales</taxon>
        <taxon>Glomeraceae</taxon>
        <taxon>Funneliformis</taxon>
    </lineage>
</organism>
<dbReference type="AlphaFoldDB" id="A0A9W4WWF8"/>
<feature type="domain" description="PROP1-like PPR" evidence="7">
    <location>
        <begin position="849"/>
        <end position="989"/>
    </location>
</feature>
<dbReference type="SUPFAM" id="SSF81901">
    <property type="entry name" value="HCP-like"/>
    <property type="match status" value="2"/>
</dbReference>
<dbReference type="Gene3D" id="1.25.40.10">
    <property type="entry name" value="Tetratricopeptide repeat domain"/>
    <property type="match status" value="6"/>
</dbReference>
<feature type="repeat" description="PPR" evidence="5">
    <location>
        <begin position="298"/>
        <end position="332"/>
    </location>
</feature>
<feature type="repeat" description="PPR" evidence="5">
    <location>
        <begin position="869"/>
        <end position="903"/>
    </location>
</feature>
<proteinExistence type="inferred from homology"/>
<feature type="region of interest" description="Disordered" evidence="6">
    <location>
        <begin position="33"/>
        <end position="94"/>
    </location>
</feature>
<dbReference type="PANTHER" id="PTHR47447:SF23">
    <property type="entry name" value="PENTACOTRIPEPTIDE-REPEAT REGION OF PRORP DOMAIN-CONTAINING PROTEIN"/>
    <property type="match status" value="1"/>
</dbReference>
<dbReference type="Proteomes" id="UP001153678">
    <property type="component" value="Unassembled WGS sequence"/>
</dbReference>
<keyword evidence="2" id="KW-0677">Repeat</keyword>
<comment type="similarity">
    <text evidence="1">Belongs to the CCM1 family.</text>
</comment>
<dbReference type="Pfam" id="PF13041">
    <property type="entry name" value="PPR_2"/>
    <property type="match status" value="1"/>
</dbReference>
<evidence type="ECO:0000256" key="1">
    <source>
        <dbReference type="ARBA" id="ARBA00006192"/>
    </source>
</evidence>
<comment type="subunit">
    <text evidence="4">Binds to mitochondrial small subunit 15S rRNA.</text>
</comment>
<comment type="caution">
    <text evidence="8">The sequence shown here is derived from an EMBL/GenBank/DDBJ whole genome shotgun (WGS) entry which is preliminary data.</text>
</comment>
<dbReference type="PROSITE" id="PS51375">
    <property type="entry name" value="PPR"/>
    <property type="match status" value="4"/>
</dbReference>
<evidence type="ECO:0000256" key="4">
    <source>
        <dbReference type="ARBA" id="ARBA00044511"/>
    </source>
</evidence>
<name>A0A9W4WWF8_9GLOM</name>
<evidence type="ECO:0000256" key="6">
    <source>
        <dbReference type="SAM" id="MobiDB-lite"/>
    </source>
</evidence>
<dbReference type="InterPro" id="IPR033443">
    <property type="entry name" value="PROP1-like_PPR_dom"/>
</dbReference>
<comment type="function">
    <text evidence="3">Regulates mitochondrial small subunit maturation by controlling 15S rRNA 5'-end processing. Localizes to the 5' precursor of the 15S rRNA in a position that is subsequently occupied by mS47 in the mature yeast mtSSU. Uses structure and sequence-specific RNA recognition, binding to a single-stranded region of the precursor and specifically recognizing bases -6 to -1. The exchange of Ccm1 for mS47 is coupled to the irreversible removal of precursor rRNA that is accompanied by conformational changes of the mitoribosomal proteins uS5m and mS26. These conformational changes signal completion of 5'-end rRNA processing through protection of the mature 5'-end of the 15S rRNA and stabilization of mS47. The removal of the 5' precursor together with the dissociation of Ccm1 may be catalyzed by the 5'-3' exoribonuclease Pet127. Involved in the specific removal of group I introns in mitochondrial encoded transcripts.</text>
</comment>
<accession>A0A9W4WWF8</accession>
<dbReference type="OrthoDB" id="411857at2759"/>
<keyword evidence="9" id="KW-1185">Reference proteome</keyword>
<sequence length="1173" mass="135696">MQHIKTNTAFVALARQNARNLFGAKSSTVFGHHGGLSNRGKFHGASSNRSGQQQNSQHNVTSNSSWIGENHHKRQNGISSGINPVRNVRGGDTASNFIKNNNVSARYRENQRFNSTVASTSTSSATNNYNVAGMGGESESSIWQLKNQEHLLSINELNNSMKELNRKGFLSDAERHFRFIKQSGITPNIFTYNLLFDTIAKAKSNNYSSEKMIDYYNDMLENNVVPNLDTYSIVIKGLCKIDIELTGIMTRQENRIKRENNLSDENTIHQFIRQKEKSVNFALDIFEKTKYLPNVYYDVDICDTLLRSLANYGRIDDGLAVFEYMETNEIISTSTFGYLISMYSHGGDMQNALECFNEFQRVGQNLRYQREPLSVYNQLISAYMRCNDIPRAIKVLQEMIPEAGLMADEWSYHYFIRDLCDRGELDIAYEWFVKCKNDEYLPDPISFTHEILLLKFSNNGNYERATEIYKGMKEKGLSPKYSERASYFYLTLQKDPDRTFELLDDMIEMGSSTDSNLTNKILEHFDQTGQIDKGCQALLKIMNASDIFYNNNLWRPMNPKSQPDHMEKYIAWLRDPRLSLKDTISAKYNLWSLKKKRIESVELEKYDVLKKEGNLIPQLKALEPIHIHYLFETSISNYHHVDNKNQDILRSRIFEIANDVIQSGNSIPYNTLSRVSYEFKELSDLESLEKWKSLLSTSFENVKEIASPNDGREPTIKEFNRSAELSNLCKTNVFDTDHFMTEFHKMLNEDLLPTPELVSQAIRNLGKAKELEKALEVYNLTLDFHQKWKSPIRENTLHYARNSMLVAYATSHNLEGANKMYQEIVDSGRYPDANAIADYLVCEGEKDTDEATTALKFYSEIKRRGFRATTYFYNVLISKLGKARKYDAVWEIFEEMKRLKIQRNVVTYGALIAACVRVKSEEKAISVFREMTRLEKYQLRIGPFNSMIQFYTWDLHNREKALEFFEEIRKHKLKPSEHTYKLLIDVYATIEPYDMNSAMNVFEIMKQDGAFPQSTHFASLVYSYGVCQGDVQNALQVFDSMQSVHNVRPDENAYQAIFDALIANKRIEEAEEYYDEMLLRDDVKSTPYIENLFIRGYGQLGQWDRAETVFNNMIDLNDTSNSIGVSREPSTYEEMVKAYVISGQIEKARELASILERKDFPEIVKNNIANLLY</sequence>
<gene>
    <name evidence="8" type="ORF">FWILDA_LOCUS11435</name>
</gene>
<dbReference type="Pfam" id="PF17177">
    <property type="entry name" value="PPR_long"/>
    <property type="match status" value="1"/>
</dbReference>
<protein>
    <submittedName>
        <fullName evidence="8">12352_t:CDS:1</fullName>
    </submittedName>
</protein>
<feature type="compositionally biased region" description="Low complexity" evidence="6">
    <location>
        <begin position="46"/>
        <end position="59"/>
    </location>
</feature>
<dbReference type="PANTHER" id="PTHR47447">
    <property type="entry name" value="OS03G0856100 PROTEIN"/>
    <property type="match status" value="1"/>
</dbReference>
<reference evidence="8" key="1">
    <citation type="submission" date="2022-08" db="EMBL/GenBank/DDBJ databases">
        <authorList>
            <person name="Kallberg Y."/>
            <person name="Tangrot J."/>
            <person name="Rosling A."/>
        </authorList>
    </citation>
    <scope>NUCLEOTIDE SEQUENCE</scope>
    <source>
        <strain evidence="8">Wild A</strain>
    </source>
</reference>
<evidence type="ECO:0000256" key="2">
    <source>
        <dbReference type="ARBA" id="ARBA00022737"/>
    </source>
</evidence>
<evidence type="ECO:0000259" key="7">
    <source>
        <dbReference type="Pfam" id="PF17177"/>
    </source>
</evidence>
<evidence type="ECO:0000256" key="5">
    <source>
        <dbReference type="PROSITE-ProRule" id="PRU00708"/>
    </source>
</evidence>
<dbReference type="InterPro" id="IPR002885">
    <property type="entry name" value="PPR_rpt"/>
</dbReference>
<feature type="repeat" description="PPR" evidence="5">
    <location>
        <begin position="904"/>
        <end position="934"/>
    </location>
</feature>
<dbReference type="Pfam" id="PF13812">
    <property type="entry name" value="PPR_3"/>
    <property type="match status" value="2"/>
</dbReference>
<feature type="repeat" description="PPR" evidence="5">
    <location>
        <begin position="445"/>
        <end position="479"/>
    </location>
</feature>
<evidence type="ECO:0000256" key="3">
    <source>
        <dbReference type="ARBA" id="ARBA00044493"/>
    </source>
</evidence>
<evidence type="ECO:0000313" key="8">
    <source>
        <dbReference type="EMBL" id="CAI2184148.1"/>
    </source>
</evidence>